<name>A0A1C4ZUH9_MICEC</name>
<dbReference type="InterPro" id="IPR043746">
    <property type="entry name" value="DUF5691"/>
</dbReference>
<evidence type="ECO:0000313" key="4">
    <source>
        <dbReference type="EMBL" id="SCF36434.1"/>
    </source>
</evidence>
<dbReference type="Pfam" id="PF04434">
    <property type="entry name" value="SWIM"/>
    <property type="match status" value="1"/>
</dbReference>
<proteinExistence type="predicted"/>
<keyword evidence="1" id="KW-0863">Zinc-finger</keyword>
<feature type="region of interest" description="Disordered" evidence="2">
    <location>
        <begin position="500"/>
        <end position="520"/>
    </location>
</feature>
<dbReference type="GO" id="GO:0008270">
    <property type="term" value="F:zinc ion binding"/>
    <property type="evidence" value="ECO:0007669"/>
    <property type="project" value="UniProtKB-KW"/>
</dbReference>
<dbReference type="InParanoid" id="A0A1C4ZUH9"/>
<evidence type="ECO:0000313" key="5">
    <source>
        <dbReference type="Proteomes" id="UP000198253"/>
    </source>
</evidence>
<dbReference type="AlphaFoldDB" id="A0A1C4ZUH9"/>
<accession>A0A1C4ZUH9</accession>
<dbReference type="PROSITE" id="PS50966">
    <property type="entry name" value="ZF_SWIM"/>
    <property type="match status" value="1"/>
</dbReference>
<organism evidence="4 5">
    <name type="scientific">Micromonospora echinospora</name>
    <name type="common">Micromonospora purpurea</name>
    <dbReference type="NCBI Taxonomy" id="1877"/>
    <lineage>
        <taxon>Bacteria</taxon>
        <taxon>Bacillati</taxon>
        <taxon>Actinomycetota</taxon>
        <taxon>Actinomycetes</taxon>
        <taxon>Micromonosporales</taxon>
        <taxon>Micromonosporaceae</taxon>
        <taxon>Micromonospora</taxon>
    </lineage>
</organism>
<gene>
    <name evidence="4" type="ORF">GA0070618_5777</name>
</gene>
<dbReference type="EMBL" id="LT607413">
    <property type="protein sequence ID" value="SCF36434.1"/>
    <property type="molecule type" value="Genomic_DNA"/>
</dbReference>
<dbReference type="OrthoDB" id="9816340at2"/>
<dbReference type="InterPro" id="IPR007527">
    <property type="entry name" value="Znf_SWIM"/>
</dbReference>
<reference evidence="5" key="1">
    <citation type="submission" date="2016-06" db="EMBL/GenBank/DDBJ databases">
        <authorList>
            <person name="Varghese N."/>
            <person name="Submissions Spin"/>
        </authorList>
    </citation>
    <scope>NUCLEOTIDE SEQUENCE [LARGE SCALE GENOMIC DNA]</scope>
    <source>
        <strain evidence="5">DSM 43816</strain>
    </source>
</reference>
<sequence>MPVERWSTAQVLAVAPDPAAARAARSVGGAAKWSASGLTDEVLWGLCKGSGKNPYQVCVDLSGPAYRCSCPSRKFPCKHALGLLLLWAESGAGDAEAPDWVVEWQDGRAKRAARANEPRTATPADPAAAAKRVEQRAARVTAGLDELRRWLDDQVDQGLAGAEQAGADPFEAVAARLVDAQAPTVAGTLRRVGRTAGIGAHWADRLLGELGLIRLLVTAHDRLDTLPDDLAATVRSRVGYPVATDDVLATPPVRDRWQVLGQVDSADDKITTRRIWLRGADSGRFALVLAFAAPGQTFPADLVPGTEVDADLCFYPGSPPLRALVATRHGAPVSLAAPTGAVDVRAALAAYAAGLAADPWRESVPVLLAGVVPTREGRLVDRAGEALPLAPGHDQPWWLLAGAGGQPVDLAAELGPAGLRPLAAWSQGCYLPATAGSPVGPDGHAAELPTELLSAALVGTARRPWDGAMAVAGRPLDAGGEGPAGVLEAAAVALTYRRAGRTPSTGHGRVPAAPAESTPPLPAATAVRLRTLLTDGGAPGGSQIQQELLAEWLRLADRHGGLVPTDTLPALLDVGRRHRALRPLLSRLGGRRGRWLAGLRSEWGYLFDEALDLTVPAGQGGGDDWETGTTGERLAYLTRLRARDPHAGRELLAAGFAAESAPDRARFVEALEVGLSPADDTFLEGVLDDRRKEVRQAAVALLRQLTESGLRRRMTERATAAVRLDASGRTLTVDPPRECDPAMRRDGVDPQPPRGTGAAAWLLEEVLAGTPLATWTAAFARTPAEVVALTAADDWGPALRRGWARAAVEERAGDWADALVAGARPTGRQSRNALPETLLWQLYEVLPAERLGTMVADALRTDPGRANRLLGMLSQDWSPELSGAVADAIGVWARTEGRNSWYLAEVCRIAGTSATPGLTDRFHRLTEELTGEGVDPSRVRAVGQLAAVLAFRSEMHKEFS</sequence>
<evidence type="ECO:0000259" key="3">
    <source>
        <dbReference type="PROSITE" id="PS50966"/>
    </source>
</evidence>
<keyword evidence="1" id="KW-0862">Zinc</keyword>
<feature type="domain" description="SWIM-type" evidence="3">
    <location>
        <begin position="55"/>
        <end position="88"/>
    </location>
</feature>
<keyword evidence="1" id="KW-0479">Metal-binding</keyword>
<evidence type="ECO:0000256" key="1">
    <source>
        <dbReference type="PROSITE-ProRule" id="PRU00325"/>
    </source>
</evidence>
<dbReference type="RefSeq" id="WP_088984403.1">
    <property type="nucleotide sequence ID" value="NZ_LT607413.1"/>
</dbReference>
<evidence type="ECO:0000256" key="2">
    <source>
        <dbReference type="SAM" id="MobiDB-lite"/>
    </source>
</evidence>
<keyword evidence="5" id="KW-1185">Reference proteome</keyword>
<protein>
    <submittedName>
        <fullName evidence="4">SWIM zinc finger</fullName>
    </submittedName>
</protein>
<dbReference type="Proteomes" id="UP000198253">
    <property type="component" value="Chromosome I"/>
</dbReference>
<dbReference type="Pfam" id="PF18944">
    <property type="entry name" value="DUF5691"/>
    <property type="match status" value="1"/>
</dbReference>